<dbReference type="InterPro" id="IPR003740">
    <property type="entry name" value="YitT"/>
</dbReference>
<evidence type="ECO:0000256" key="5">
    <source>
        <dbReference type="ARBA" id="ARBA00023136"/>
    </source>
</evidence>
<feature type="transmembrane region" description="Helical" evidence="6">
    <location>
        <begin position="21"/>
        <end position="50"/>
    </location>
</feature>
<dbReference type="Proteomes" id="UP000197153">
    <property type="component" value="Chromosome 1"/>
</dbReference>
<reference evidence="7 8" key="1">
    <citation type="submission" date="2017-06" db="EMBL/GenBank/DDBJ databases">
        <title>Complete genome sequence of Nitrospirillum amazonense strain CBAmC, an endophytic nitrogen-fixing and plant growth-promoting bacterium, isolated from sugarcane.</title>
        <authorList>
            <person name="Schwab S."/>
            <person name="dos Santos Teixeira K.R."/>
            <person name="Simoes Araujo J.L."/>
            <person name="Soares Vidal M."/>
            <person name="Borges de Freitas H.R."/>
            <person name="Rivello Crivelaro A.L."/>
            <person name="Bueno de Camargo Nunes A."/>
            <person name="dos Santos C.M."/>
            <person name="Palmeira da Silva Rosa D."/>
            <person name="da Silva Padilha D."/>
            <person name="da Silva E."/>
            <person name="Araujo Terra L."/>
            <person name="Soares Mendes V."/>
            <person name="Farinelli L."/>
            <person name="Magalhaes Cruz L."/>
            <person name="Baldani J.I."/>
        </authorList>
    </citation>
    <scope>NUCLEOTIDE SEQUENCE [LARGE SCALE GENOMIC DNA]</scope>
    <source>
        <strain evidence="7 8">CBAmC</strain>
    </source>
</reference>
<feature type="transmembrane region" description="Helical" evidence="6">
    <location>
        <begin position="111"/>
        <end position="129"/>
    </location>
</feature>
<keyword evidence="8" id="KW-1185">Reference proteome</keyword>
<feature type="transmembrane region" description="Helical" evidence="6">
    <location>
        <begin position="56"/>
        <end position="74"/>
    </location>
</feature>
<dbReference type="KEGG" id="nao:Y958_02490"/>
<comment type="subcellular location">
    <subcellularLocation>
        <location evidence="1">Cell membrane</location>
        <topology evidence="1">Multi-pass membrane protein</topology>
    </subcellularLocation>
</comment>
<gene>
    <name evidence="7" type="ORF">Y958_02490</name>
</gene>
<evidence type="ECO:0000313" key="7">
    <source>
        <dbReference type="EMBL" id="ASG19824.1"/>
    </source>
</evidence>
<keyword evidence="3 6" id="KW-0812">Transmembrane</keyword>
<dbReference type="RefSeq" id="WP_004273000.1">
    <property type="nucleotide sequence ID" value="NZ_CP022110.1"/>
</dbReference>
<evidence type="ECO:0000313" key="8">
    <source>
        <dbReference type="Proteomes" id="UP000197153"/>
    </source>
</evidence>
<evidence type="ECO:0000256" key="2">
    <source>
        <dbReference type="ARBA" id="ARBA00022475"/>
    </source>
</evidence>
<dbReference type="AlphaFoldDB" id="A0A248JNM5"/>
<evidence type="ECO:0000256" key="6">
    <source>
        <dbReference type="SAM" id="Phobius"/>
    </source>
</evidence>
<dbReference type="GO" id="GO:0005886">
    <property type="term" value="C:plasma membrane"/>
    <property type="evidence" value="ECO:0007669"/>
    <property type="project" value="UniProtKB-SubCell"/>
</dbReference>
<keyword evidence="5 6" id="KW-0472">Membrane</keyword>
<dbReference type="InterPro" id="IPR051461">
    <property type="entry name" value="UPF0750_membrane"/>
</dbReference>
<protein>
    <submittedName>
        <fullName evidence="7">YitT family protein</fullName>
    </submittedName>
</protein>
<evidence type="ECO:0000256" key="4">
    <source>
        <dbReference type="ARBA" id="ARBA00022989"/>
    </source>
</evidence>
<dbReference type="Pfam" id="PF02588">
    <property type="entry name" value="YitT_membrane"/>
    <property type="match status" value="1"/>
</dbReference>
<evidence type="ECO:0000256" key="3">
    <source>
        <dbReference type="ARBA" id="ARBA00022692"/>
    </source>
</evidence>
<accession>A0A248JNM5</accession>
<evidence type="ECO:0000256" key="1">
    <source>
        <dbReference type="ARBA" id="ARBA00004651"/>
    </source>
</evidence>
<organism evidence="7 8">
    <name type="scientific">Nitrospirillum viridazoti CBAmc</name>
    <dbReference type="NCBI Taxonomy" id="1441467"/>
    <lineage>
        <taxon>Bacteria</taxon>
        <taxon>Pseudomonadati</taxon>
        <taxon>Pseudomonadota</taxon>
        <taxon>Alphaproteobacteria</taxon>
        <taxon>Rhodospirillales</taxon>
        <taxon>Azospirillaceae</taxon>
        <taxon>Nitrospirillum</taxon>
        <taxon>Nitrospirillum viridazoti</taxon>
    </lineage>
</organism>
<keyword evidence="2" id="KW-1003">Cell membrane</keyword>
<name>A0A248JNM5_9PROT</name>
<dbReference type="EMBL" id="CP022110">
    <property type="protein sequence ID" value="ASG19824.1"/>
    <property type="molecule type" value="Genomic_DNA"/>
</dbReference>
<keyword evidence="4 6" id="KW-1133">Transmembrane helix</keyword>
<dbReference type="PANTHER" id="PTHR33545:SF5">
    <property type="entry name" value="UPF0750 MEMBRANE PROTEIN YITT"/>
    <property type="match status" value="1"/>
</dbReference>
<proteinExistence type="predicted"/>
<dbReference type="PANTHER" id="PTHR33545">
    <property type="entry name" value="UPF0750 MEMBRANE PROTEIN YITT-RELATED"/>
    <property type="match status" value="1"/>
</dbReference>
<sequence>MMNPVNQQHHKSYEDLAALGIGTLLVSLGTVLYAKATLLVGSIAGLALLLHYVTDQGFWLFFFVLNLPFYVLAWRRMGWRFTARTFAAVCLVTVETRLTPGWVDFAVLNPVYAALAGGGLIGTGLLILFRHRIGLGGINILALYLQERFGIRAGYVQLGLDAAILTAACFVLTPQRLALSVMGAVVANMIVAMNHRADRYLGLTADPAR</sequence>